<dbReference type="NCBIfam" id="TIGR04183">
    <property type="entry name" value="Por_Secre_tail"/>
    <property type="match status" value="1"/>
</dbReference>
<dbReference type="InterPro" id="IPR011047">
    <property type="entry name" value="Quinoprotein_ADH-like_sf"/>
</dbReference>
<feature type="domain" description="Secretion system C-terminal sorting" evidence="3">
    <location>
        <begin position="1032"/>
        <end position="1102"/>
    </location>
</feature>
<comment type="caution">
    <text evidence="4">The sequence shown here is derived from an EMBL/GenBank/DDBJ whole genome shotgun (WGS) entry which is preliminary data.</text>
</comment>
<evidence type="ECO:0000256" key="1">
    <source>
        <dbReference type="ARBA" id="ARBA00022729"/>
    </source>
</evidence>
<evidence type="ECO:0000256" key="2">
    <source>
        <dbReference type="SAM" id="SignalP"/>
    </source>
</evidence>
<dbReference type="eggNOG" id="COG5306">
    <property type="taxonomic scope" value="Bacteria"/>
</dbReference>
<proteinExistence type="predicted"/>
<dbReference type="EMBL" id="JRLZ01000001">
    <property type="protein sequence ID" value="KGO97324.1"/>
    <property type="molecule type" value="Genomic_DNA"/>
</dbReference>
<dbReference type="eggNOG" id="COG3291">
    <property type="taxonomic scope" value="Bacteria"/>
</dbReference>
<dbReference type="InterPro" id="IPR026444">
    <property type="entry name" value="Secre_tail"/>
</dbReference>
<dbReference type="AlphaFoldDB" id="V6SD37"/>
<dbReference type="PANTHER" id="PTHR35580">
    <property type="entry name" value="CELL SURFACE GLYCOPROTEIN (S-LAYER PROTEIN)-LIKE PROTEIN"/>
    <property type="match status" value="1"/>
</dbReference>
<keyword evidence="1 2" id="KW-0732">Signal</keyword>
<organism evidence="4 5">
    <name type="scientific">Flavobacterium enshiense DK69</name>
    <dbReference type="NCBI Taxonomy" id="1107311"/>
    <lineage>
        <taxon>Bacteria</taxon>
        <taxon>Pseudomonadati</taxon>
        <taxon>Bacteroidota</taxon>
        <taxon>Flavobacteriia</taxon>
        <taxon>Flavobacteriales</taxon>
        <taxon>Flavobacteriaceae</taxon>
        <taxon>Flavobacterium</taxon>
    </lineage>
</organism>
<name>V6SD37_9FLAO</name>
<feature type="signal peptide" evidence="2">
    <location>
        <begin position="1"/>
        <end position="22"/>
    </location>
</feature>
<dbReference type="InterPro" id="IPR052918">
    <property type="entry name" value="Motility_Chemotaxis_Reg"/>
</dbReference>
<dbReference type="eggNOG" id="COG3386">
    <property type="taxonomic scope" value="Bacteria"/>
</dbReference>
<dbReference type="eggNOG" id="COG1520">
    <property type="taxonomic scope" value="Bacteria"/>
</dbReference>
<feature type="chain" id="PRO_5004750771" description="Secretion system C-terminal sorting domain-containing protein" evidence="2">
    <location>
        <begin position="23"/>
        <end position="1105"/>
    </location>
</feature>
<protein>
    <recommendedName>
        <fullName evidence="3">Secretion system C-terminal sorting domain-containing protein</fullName>
    </recommendedName>
</protein>
<dbReference type="RefSeq" id="WP_023574264.1">
    <property type="nucleotide sequence ID" value="NZ_AVCS01000015.1"/>
</dbReference>
<dbReference type="PATRIC" id="fig|1107311.3.peg.2257"/>
<dbReference type="SUPFAM" id="SSF50998">
    <property type="entry name" value="Quinoprotein alcohol dehydrogenase-like"/>
    <property type="match status" value="2"/>
</dbReference>
<reference evidence="5" key="1">
    <citation type="submission" date="2013-09" db="EMBL/GenBank/DDBJ databases">
        <authorList>
            <person name="Zeng Z."/>
            <person name="Chen C."/>
        </authorList>
    </citation>
    <scope>NUCLEOTIDE SEQUENCE [LARGE SCALE GENOMIC DNA]</scope>
    <source>
        <strain evidence="5">DK69</strain>
    </source>
</reference>
<evidence type="ECO:0000313" key="5">
    <source>
        <dbReference type="Proteomes" id="UP000030149"/>
    </source>
</evidence>
<dbReference type="PANTHER" id="PTHR35580:SF1">
    <property type="entry name" value="PHYTASE-LIKE DOMAIN-CONTAINING PROTEIN"/>
    <property type="match status" value="1"/>
</dbReference>
<reference evidence="4 5" key="2">
    <citation type="journal article" date="2015" name="Stand. Genomic Sci.">
        <title>High quality draft genomic sequence of Flavobacterium enshiense DK69(T) and comparison among Flavobacterium genomes.</title>
        <authorList>
            <person name="Zeng Z."/>
            <person name="Chen C."/>
            <person name="Du H."/>
            <person name="Wang G."/>
            <person name="Li M."/>
        </authorList>
    </citation>
    <scope>NUCLEOTIDE SEQUENCE [LARGE SCALE GENOMIC DNA]</scope>
    <source>
        <strain evidence="4 5">DK69</strain>
    </source>
</reference>
<gene>
    <name evidence="4" type="ORF">Q767_01615</name>
</gene>
<sequence>MRTYYLLLVSVLSIVSTYTSNAQGNPQLQWVFNAVNTAVWGGGSYGSSIAVDALGNRYVAGSFQGTADFDPSDATANLTSVGSTDAFIAKYDSNGNYLWAKAFGGASGESVNSIALSSIGELYVTGYFYDTADFDPSVAKAKLTSVGDGDIFIAKYDSSGNYLWAKAMGGPGYDQGDSVAVNSSGEAYITGYFVDTVDFDPSAATANLISAGQADIFIAKYSSSGSYIWAKRIGGTENDVGNSIALNSSGQVLITGYFQNTVDFDPSSATANLTSAGSGDIFIAKYDGNGNYLWANAVRGTGYEQGDAIAVNSIGEIYVTGLFQNTVDFNPSAATANLTSAGMEDIFIAKYDSNGSYLWAKAMGGPGSDRGESLALNGSGEVHVTGSFQGTVDFDPSAAVANFTSVDSSRDIFIAKYGTNGTYLWAGAMGGMYDEGGSSLVVDNSGRVSATGYFVGTVDFDPSPGTANLTSGQGDCFVLAYTSSGSYNNALAIGGYSVYNFHGEGKSVATDAFGNVYVAGTFQGTVDFDPSASTAYWTSAGIDDIFIAKYDSSGNYLWSKAIGGTSHENVASLVVNSSGEVYITGYFSPIVDFDPSPAVANLNSSGGMDIFIAKYDSNGNYIWAKAIGGPDGDTGVYSMAINNSGELYITGIFIGNIDFDPSGAVVFLPAHSVSDTFIAKYDSNGNYLWVKGIGGPEGDIVASITLNSSGQVYITGYFADTSDFDPSPNVANLTSAGNFDIFLAKYDSNGNYLWAKAMGGTGYDICDAVVVNSSGEAYITGTFSATADFNPSTATATLTPVGGGGNLFIAKYDNNGNYIWAKAIEVIKNAFFETPSSLALNNNGDMYIAGMFQGTGDFDPSAATVNFTSVGRSRDIFIAKYSNSGNFLLGKSIGGAGYDNVKSLVMRNNDQMYVTGSFQNTCDFEPSNASGSLTTLNSGDMFLAKYLECNAVTTPTITLIGTTLTANGQAGNYQWVDCSNGNEPVPGAIGPSFTPAVPGNYAVILTVGGCASISACQTVLSIHEEEMASIVLYPNPTTGNFTVSWADALESAEIVVTDIMGKTIKTMLCQGQQEARLSLDGAAKGIYFVRLQSGQKTKQFKLVKK</sequence>
<evidence type="ECO:0000313" key="4">
    <source>
        <dbReference type="EMBL" id="KGO97324.1"/>
    </source>
</evidence>
<accession>V6SD37</accession>
<evidence type="ECO:0000259" key="3">
    <source>
        <dbReference type="Pfam" id="PF18962"/>
    </source>
</evidence>
<dbReference type="Proteomes" id="UP000030149">
    <property type="component" value="Unassembled WGS sequence"/>
</dbReference>
<dbReference type="Pfam" id="PF18962">
    <property type="entry name" value="Por_Secre_tail"/>
    <property type="match status" value="1"/>
</dbReference>
<dbReference type="STRING" id="1107311.Q767_01615"/>
<keyword evidence="5" id="KW-1185">Reference proteome</keyword>
<dbReference type="OrthoDB" id="9811934at2"/>